<dbReference type="Proteomes" id="UP001303889">
    <property type="component" value="Unassembled WGS sequence"/>
</dbReference>
<dbReference type="InterPro" id="IPR013595">
    <property type="entry name" value="Pept_S33_TAP-like_C"/>
</dbReference>
<proteinExistence type="inferred from homology"/>
<evidence type="ECO:0000259" key="3">
    <source>
        <dbReference type="Pfam" id="PF00561"/>
    </source>
</evidence>
<organism evidence="5 6">
    <name type="scientific">Staphylotrichum tortipilum</name>
    <dbReference type="NCBI Taxonomy" id="2831512"/>
    <lineage>
        <taxon>Eukaryota</taxon>
        <taxon>Fungi</taxon>
        <taxon>Dikarya</taxon>
        <taxon>Ascomycota</taxon>
        <taxon>Pezizomycotina</taxon>
        <taxon>Sordariomycetes</taxon>
        <taxon>Sordariomycetidae</taxon>
        <taxon>Sordariales</taxon>
        <taxon>Chaetomiaceae</taxon>
        <taxon>Staphylotrichum</taxon>
    </lineage>
</organism>
<dbReference type="SUPFAM" id="SSF53474">
    <property type="entry name" value="alpha/beta-Hydrolases"/>
    <property type="match status" value="1"/>
</dbReference>
<dbReference type="Pfam" id="PF00561">
    <property type="entry name" value="Abhydrolase_1"/>
    <property type="match status" value="1"/>
</dbReference>
<sequence length="662" mass="71246">MNPWENIPPSPDLTFHPCYTFINRRFVCARLTVPLTYAPASSPSSPLAPNKDEESQKVHIAILLLPALNATAPTAPPKQPLLVNPGGPGGSGTLMALLSAPALQKILGEDQPVMGFDPRGVPFTTPVADCWVPPGECDTESKSKATQGDKRQATLQPILNGVVPGCDGPPAKGLLHRLSFETSLSASGTLSDGPAAIRSLFAAQLGANALCHARFTRPGGTGSSLGWMGTRLVARDMLSIVDAWGEWMARQHGGEYDGDGRLVYWGFSYGTYLGAVFARIFPGRVGRLVLDGVVDAEFYEGPVWKESLVDADKVLGRFFWFCAVVARERCAFYRKGDQPGDVKGRYEGLMERLRERPGVFTHPEFFFPVVVREAWVKLVVFTVLYQPVQGFPVLARLLDTMYEERYGELAALFGDAELVCAVTGNPVVMGMLNDAQRAIMCGDKTLPVNMTVPELTSAYEAMAATSQFADIWMGLMLKCNGWDIPAGDAAPSEPWSSFPGDGADGQIETAHPILFLSNTYDPVTPLRAAVKMALKFKGAGFLEQMSQGHCTISAASPCTAKIVRDYVTSGTLPPPPQGVDSEFRGRWTRCVATEIPWGGGAAAEGAAEKTVEEREVEDAWGELQKAVRKVRQWGVGGEGGADGEALMAVPRSEGMRGGGKRG</sequence>
<dbReference type="InterPro" id="IPR029058">
    <property type="entry name" value="AB_hydrolase_fold"/>
</dbReference>
<keyword evidence="2" id="KW-0378">Hydrolase</keyword>
<evidence type="ECO:0000256" key="1">
    <source>
        <dbReference type="ARBA" id="ARBA00010088"/>
    </source>
</evidence>
<dbReference type="AlphaFoldDB" id="A0AAN6RPG4"/>
<dbReference type="InterPro" id="IPR000073">
    <property type="entry name" value="AB_hydrolase_1"/>
</dbReference>
<dbReference type="PANTHER" id="PTHR43248">
    <property type="entry name" value="2-SUCCINYL-6-HYDROXY-2,4-CYCLOHEXADIENE-1-CARBOXYLATE SYNTHASE"/>
    <property type="match status" value="1"/>
</dbReference>
<evidence type="ECO:0000259" key="4">
    <source>
        <dbReference type="Pfam" id="PF08386"/>
    </source>
</evidence>
<evidence type="ECO:0000256" key="2">
    <source>
        <dbReference type="ARBA" id="ARBA00022801"/>
    </source>
</evidence>
<reference evidence="5" key="1">
    <citation type="journal article" date="2023" name="Mol. Phylogenet. Evol.">
        <title>Genome-scale phylogeny and comparative genomics of the fungal order Sordariales.</title>
        <authorList>
            <person name="Hensen N."/>
            <person name="Bonometti L."/>
            <person name="Westerberg I."/>
            <person name="Brannstrom I.O."/>
            <person name="Guillou S."/>
            <person name="Cros-Aarteil S."/>
            <person name="Calhoun S."/>
            <person name="Haridas S."/>
            <person name="Kuo A."/>
            <person name="Mondo S."/>
            <person name="Pangilinan J."/>
            <person name="Riley R."/>
            <person name="LaButti K."/>
            <person name="Andreopoulos B."/>
            <person name="Lipzen A."/>
            <person name="Chen C."/>
            <person name="Yan M."/>
            <person name="Daum C."/>
            <person name="Ng V."/>
            <person name="Clum A."/>
            <person name="Steindorff A."/>
            <person name="Ohm R.A."/>
            <person name="Martin F."/>
            <person name="Silar P."/>
            <person name="Natvig D.O."/>
            <person name="Lalanne C."/>
            <person name="Gautier V."/>
            <person name="Ament-Velasquez S.L."/>
            <person name="Kruys A."/>
            <person name="Hutchinson M.I."/>
            <person name="Powell A.J."/>
            <person name="Barry K."/>
            <person name="Miller A.N."/>
            <person name="Grigoriev I.V."/>
            <person name="Debuchy R."/>
            <person name="Gladieux P."/>
            <person name="Hiltunen Thoren M."/>
            <person name="Johannesson H."/>
        </authorList>
    </citation>
    <scope>NUCLEOTIDE SEQUENCE</scope>
    <source>
        <strain evidence="5">CBS 103.79</strain>
    </source>
</reference>
<dbReference type="EMBL" id="MU855986">
    <property type="protein sequence ID" value="KAK3898175.1"/>
    <property type="molecule type" value="Genomic_DNA"/>
</dbReference>
<reference evidence="5" key="2">
    <citation type="submission" date="2023-05" db="EMBL/GenBank/DDBJ databases">
        <authorList>
            <consortium name="Lawrence Berkeley National Laboratory"/>
            <person name="Steindorff A."/>
            <person name="Hensen N."/>
            <person name="Bonometti L."/>
            <person name="Westerberg I."/>
            <person name="Brannstrom I.O."/>
            <person name="Guillou S."/>
            <person name="Cros-Aarteil S."/>
            <person name="Calhoun S."/>
            <person name="Haridas S."/>
            <person name="Kuo A."/>
            <person name="Mondo S."/>
            <person name="Pangilinan J."/>
            <person name="Riley R."/>
            <person name="Labutti K."/>
            <person name="Andreopoulos B."/>
            <person name="Lipzen A."/>
            <person name="Chen C."/>
            <person name="Yanf M."/>
            <person name="Daum C."/>
            <person name="Ng V."/>
            <person name="Clum A."/>
            <person name="Ohm R."/>
            <person name="Martin F."/>
            <person name="Silar P."/>
            <person name="Natvig D."/>
            <person name="Lalanne C."/>
            <person name="Gautier V."/>
            <person name="Ament-Velasquez S.L."/>
            <person name="Kruys A."/>
            <person name="Hutchinson M.I."/>
            <person name="Powell A.J."/>
            <person name="Barry K."/>
            <person name="Miller A.N."/>
            <person name="Grigoriev I.V."/>
            <person name="Debuchy R."/>
            <person name="Gladieux P."/>
            <person name="Thoren M.H."/>
            <person name="Johannesson H."/>
        </authorList>
    </citation>
    <scope>NUCLEOTIDE SEQUENCE</scope>
    <source>
        <strain evidence="5">CBS 103.79</strain>
    </source>
</reference>
<protein>
    <submittedName>
        <fullName evidence="5">TAP-like protein-domain-containing protein</fullName>
    </submittedName>
</protein>
<comment type="caution">
    <text evidence="5">The sequence shown here is derived from an EMBL/GenBank/DDBJ whole genome shotgun (WGS) entry which is preliminary data.</text>
</comment>
<feature type="domain" description="Peptidase S33 tripeptidyl aminopeptidase-like C-terminal" evidence="4">
    <location>
        <begin position="468"/>
        <end position="574"/>
    </location>
</feature>
<dbReference type="InterPro" id="IPR051601">
    <property type="entry name" value="Serine_prot/Carboxylest_S33"/>
</dbReference>
<comment type="similarity">
    <text evidence="1">Belongs to the peptidase S33 family.</text>
</comment>
<feature type="domain" description="AB hydrolase-1" evidence="3">
    <location>
        <begin position="80"/>
        <end position="301"/>
    </location>
</feature>
<keyword evidence="6" id="KW-1185">Reference proteome</keyword>
<evidence type="ECO:0000313" key="5">
    <source>
        <dbReference type="EMBL" id="KAK3898175.1"/>
    </source>
</evidence>
<dbReference type="GO" id="GO:0016787">
    <property type="term" value="F:hydrolase activity"/>
    <property type="evidence" value="ECO:0007669"/>
    <property type="project" value="UniProtKB-KW"/>
</dbReference>
<gene>
    <name evidence="5" type="ORF">C8A05DRAFT_19194</name>
</gene>
<evidence type="ECO:0000313" key="6">
    <source>
        <dbReference type="Proteomes" id="UP001303889"/>
    </source>
</evidence>
<dbReference type="Pfam" id="PF08386">
    <property type="entry name" value="Abhydrolase_4"/>
    <property type="match status" value="1"/>
</dbReference>
<dbReference type="PANTHER" id="PTHR43248:SF25">
    <property type="entry name" value="AB HYDROLASE-1 DOMAIN-CONTAINING PROTEIN-RELATED"/>
    <property type="match status" value="1"/>
</dbReference>
<accession>A0AAN6RPG4</accession>
<name>A0AAN6RPG4_9PEZI</name>
<dbReference type="Gene3D" id="3.40.50.1820">
    <property type="entry name" value="alpha/beta hydrolase"/>
    <property type="match status" value="1"/>
</dbReference>